<dbReference type="Gene3D" id="3.40.50.10320">
    <property type="entry name" value="LmbE-like"/>
    <property type="match status" value="1"/>
</dbReference>
<feature type="compositionally biased region" description="Low complexity" evidence="1">
    <location>
        <begin position="315"/>
        <end position="324"/>
    </location>
</feature>
<dbReference type="InterPro" id="IPR024078">
    <property type="entry name" value="LmbE-like_dom_sf"/>
</dbReference>
<dbReference type="SUPFAM" id="SSF102588">
    <property type="entry name" value="LmbE-like"/>
    <property type="match status" value="1"/>
</dbReference>
<proteinExistence type="predicted"/>
<evidence type="ECO:0000256" key="1">
    <source>
        <dbReference type="SAM" id="MobiDB-lite"/>
    </source>
</evidence>
<reference evidence="2" key="1">
    <citation type="submission" date="2018-05" db="EMBL/GenBank/DDBJ databases">
        <authorList>
            <person name="Lanie J.A."/>
            <person name="Ng W.-L."/>
            <person name="Kazmierczak K.M."/>
            <person name="Andrzejewski T.M."/>
            <person name="Davidsen T.M."/>
            <person name="Wayne K.J."/>
            <person name="Tettelin H."/>
            <person name="Glass J.I."/>
            <person name="Rusch D."/>
            <person name="Podicherti R."/>
            <person name="Tsui H.-C.T."/>
            <person name="Winkler M.E."/>
        </authorList>
    </citation>
    <scope>NUCLEOTIDE SEQUENCE</scope>
</reference>
<dbReference type="InterPro" id="IPR003737">
    <property type="entry name" value="GlcNAc_PI_deacetylase-related"/>
</dbReference>
<dbReference type="GO" id="GO:0016811">
    <property type="term" value="F:hydrolase activity, acting on carbon-nitrogen (but not peptide) bonds, in linear amides"/>
    <property type="evidence" value="ECO:0007669"/>
    <property type="project" value="TreeGrafter"/>
</dbReference>
<name>A0A382BXE7_9ZZZZ</name>
<dbReference type="PANTHER" id="PTHR12993">
    <property type="entry name" value="N-ACETYLGLUCOSAMINYL-PHOSPHATIDYLINOSITOL DE-N-ACETYLASE-RELATED"/>
    <property type="match status" value="1"/>
</dbReference>
<organism evidence="2">
    <name type="scientific">marine metagenome</name>
    <dbReference type="NCBI Taxonomy" id="408172"/>
    <lineage>
        <taxon>unclassified sequences</taxon>
        <taxon>metagenomes</taxon>
        <taxon>ecological metagenomes</taxon>
    </lineage>
</organism>
<evidence type="ECO:0000313" key="2">
    <source>
        <dbReference type="EMBL" id="SVB17887.1"/>
    </source>
</evidence>
<dbReference type="PANTHER" id="PTHR12993:SF11">
    <property type="entry name" value="N-ACETYLGLUCOSAMINYL-PHOSPHATIDYLINOSITOL DE-N-ACETYLASE"/>
    <property type="match status" value="1"/>
</dbReference>
<feature type="region of interest" description="Disordered" evidence="1">
    <location>
        <begin position="310"/>
        <end position="330"/>
    </location>
</feature>
<protein>
    <recommendedName>
        <fullName evidence="3">GlcNAc-PI de-N-acetylase</fullName>
    </recommendedName>
</protein>
<gene>
    <name evidence="2" type="ORF">METZ01_LOCUS170741</name>
</gene>
<sequence length="330" mass="37338">MKKLNINRSYLTFVAVALLCCLFASPKLAGADAGSGKLRIMVFGAHPDDCELKAGGVAAMWAKLGHKVKFVSTTNGDIGHAIMAGGQLAKRRTREVREAARILGIESHVMDNHDGELMPTLENRKALTRLIREWKADIVMGHRPNDYHPDHRYTGVLMQDAAFMVTVSNFAPDTPQLNKNPVFLYLSDHFQKPNPFSPNVVVGIDEVVEQKAEALWTLESQIESFWSTRNFETVVPVPTEPAKRKAKKREFSQAFGRRTLATANRFREKLIELYGEERGRRIQHAEAFEICEYGRQPSLAELKKLFPFFEKKQPEQPSHQSPPQTRRQDG</sequence>
<dbReference type="AlphaFoldDB" id="A0A382BXE7"/>
<evidence type="ECO:0008006" key="3">
    <source>
        <dbReference type="Google" id="ProtNLM"/>
    </source>
</evidence>
<dbReference type="Pfam" id="PF02585">
    <property type="entry name" value="PIG-L"/>
    <property type="match status" value="1"/>
</dbReference>
<dbReference type="EMBL" id="UINC01031592">
    <property type="protein sequence ID" value="SVB17887.1"/>
    <property type="molecule type" value="Genomic_DNA"/>
</dbReference>
<accession>A0A382BXE7</accession>